<evidence type="ECO:0000259" key="11">
    <source>
        <dbReference type="PROSITE" id="PS51671"/>
    </source>
</evidence>
<dbReference type="InterPro" id="IPR036291">
    <property type="entry name" value="NAD(P)-bd_dom_sf"/>
</dbReference>
<dbReference type="InterPro" id="IPR002912">
    <property type="entry name" value="ACT_dom"/>
</dbReference>
<dbReference type="EC" id="1.3.1.12" evidence="3"/>
<evidence type="ECO:0000256" key="9">
    <source>
        <dbReference type="ARBA" id="ARBA00049260"/>
    </source>
</evidence>
<reference evidence="13" key="1">
    <citation type="journal article" date="2019" name="Int. J. Syst. Evol. Microbiol.">
        <title>The Global Catalogue of Microorganisms (GCM) 10K type strain sequencing project: providing services to taxonomists for standard genome sequencing and annotation.</title>
        <authorList>
            <consortium name="The Broad Institute Genomics Platform"/>
            <consortium name="The Broad Institute Genome Sequencing Center for Infectious Disease"/>
            <person name="Wu L."/>
            <person name="Ma J."/>
        </authorList>
    </citation>
    <scope>NUCLEOTIDE SEQUENCE [LARGE SCALE GENOMIC DNA]</scope>
    <source>
        <strain evidence="13">CGMCC 4.7132</strain>
    </source>
</reference>
<dbReference type="InterPro" id="IPR046825">
    <property type="entry name" value="PDH_C"/>
</dbReference>
<evidence type="ECO:0000256" key="1">
    <source>
        <dbReference type="ARBA" id="ARBA00005067"/>
    </source>
</evidence>
<comment type="catalytic activity">
    <reaction evidence="9">
        <text>prephenate + NAD(+) = 3-(4-hydroxyphenyl)pyruvate + CO2 + NADH</text>
        <dbReference type="Rhea" id="RHEA:13869"/>
        <dbReference type="ChEBI" id="CHEBI:16526"/>
        <dbReference type="ChEBI" id="CHEBI:29934"/>
        <dbReference type="ChEBI" id="CHEBI:36242"/>
        <dbReference type="ChEBI" id="CHEBI:57540"/>
        <dbReference type="ChEBI" id="CHEBI:57945"/>
        <dbReference type="EC" id="1.3.1.12"/>
    </reaction>
</comment>
<keyword evidence="8" id="KW-0028">Amino-acid biosynthesis</keyword>
<sequence length="368" mass="38207">MTRLDRVVVIGTGLIGTSIALALRHEGVEVCLHDRDDASLRLAVALGAGIPLASSEHTGPADVAIIAVPPAVAPATLKSAQDEGVAEVYTDTASVKTHLVRRAAALGCDMTTFVPGHPMGGRERTGPAAAQADLFLGRPWALCPTPDSTPHSLAVVDELARRCGGRPIVMDAHDHDQAVALVSHLPHAISAAMSARLLGAGSHSLDLSGQGVRDVSRLAGGSPAMWTEILVQNAEPLASVFDAVIDDLHTLAQALRKVSAGDDPSADVVRDLLERGRAGRELIPGKHGGPATDYVVLPVVIPDEPGALARLFSAAQESNVNIEDVSLDHSPGLPVAVAHLSVHPDSLASLSEGLAKRGWMVHTPPSDR</sequence>
<feature type="domain" description="Prephenate/arogenate dehydrogenase" evidence="10">
    <location>
        <begin position="5"/>
        <end position="291"/>
    </location>
</feature>
<keyword evidence="8" id="KW-0057">Aromatic amino acid biosynthesis</keyword>
<dbReference type="InterPro" id="IPR008927">
    <property type="entry name" value="6-PGluconate_DH-like_C_sf"/>
</dbReference>
<dbReference type="EMBL" id="JBHSFP010000012">
    <property type="protein sequence ID" value="MFC4532933.1"/>
    <property type="molecule type" value="Genomic_DNA"/>
</dbReference>
<dbReference type="Gene3D" id="3.30.70.260">
    <property type="match status" value="1"/>
</dbReference>
<evidence type="ECO:0000259" key="10">
    <source>
        <dbReference type="PROSITE" id="PS51176"/>
    </source>
</evidence>
<dbReference type="InterPro" id="IPR045865">
    <property type="entry name" value="ACT-like_dom_sf"/>
</dbReference>
<dbReference type="SUPFAM" id="SSF55021">
    <property type="entry name" value="ACT-like"/>
    <property type="match status" value="1"/>
</dbReference>
<evidence type="ECO:0000256" key="4">
    <source>
        <dbReference type="ARBA" id="ARBA00016891"/>
    </source>
</evidence>
<dbReference type="PROSITE" id="PS51671">
    <property type="entry name" value="ACT"/>
    <property type="match status" value="1"/>
</dbReference>
<dbReference type="Pfam" id="PF02153">
    <property type="entry name" value="PDH_N"/>
    <property type="match status" value="1"/>
</dbReference>
<evidence type="ECO:0000313" key="12">
    <source>
        <dbReference type="EMBL" id="MFC4532933.1"/>
    </source>
</evidence>
<keyword evidence="7" id="KW-0520">NAD</keyword>
<proteinExistence type="inferred from homology"/>
<dbReference type="PROSITE" id="PS51176">
    <property type="entry name" value="PDH_ADH"/>
    <property type="match status" value="1"/>
</dbReference>
<evidence type="ECO:0000256" key="3">
    <source>
        <dbReference type="ARBA" id="ARBA00012068"/>
    </source>
</evidence>
<comment type="similarity">
    <text evidence="2">Belongs to the prephenate/arogenate dehydrogenase family.</text>
</comment>
<dbReference type="InterPro" id="IPR003099">
    <property type="entry name" value="Prephen_DH"/>
</dbReference>
<dbReference type="PANTHER" id="PTHR21363:SF0">
    <property type="entry name" value="PREPHENATE DEHYDROGENASE [NADP(+)]"/>
    <property type="match status" value="1"/>
</dbReference>
<accession>A0ABV9CIU1</accession>
<name>A0ABV9CIU1_9ACTN</name>
<evidence type="ECO:0000256" key="2">
    <source>
        <dbReference type="ARBA" id="ARBA00007964"/>
    </source>
</evidence>
<dbReference type="NCBIfam" id="NF005111">
    <property type="entry name" value="PRK06545.2-3"/>
    <property type="match status" value="1"/>
</dbReference>
<evidence type="ECO:0000256" key="8">
    <source>
        <dbReference type="ARBA" id="ARBA00023141"/>
    </source>
</evidence>
<dbReference type="CDD" id="cd02116">
    <property type="entry name" value="ACT"/>
    <property type="match status" value="1"/>
</dbReference>
<evidence type="ECO:0000256" key="5">
    <source>
        <dbReference type="ARBA" id="ARBA00022498"/>
    </source>
</evidence>
<dbReference type="Gene3D" id="3.40.50.720">
    <property type="entry name" value="NAD(P)-binding Rossmann-like Domain"/>
    <property type="match status" value="1"/>
</dbReference>
<dbReference type="NCBIfam" id="NF005112">
    <property type="entry name" value="PRK06545.2-4"/>
    <property type="match status" value="1"/>
</dbReference>
<evidence type="ECO:0000256" key="6">
    <source>
        <dbReference type="ARBA" id="ARBA00023002"/>
    </source>
</evidence>
<dbReference type="PANTHER" id="PTHR21363">
    <property type="entry name" value="PREPHENATE DEHYDROGENASE"/>
    <property type="match status" value="1"/>
</dbReference>
<feature type="domain" description="ACT" evidence="11">
    <location>
        <begin position="296"/>
        <end position="368"/>
    </location>
</feature>
<dbReference type="SUPFAM" id="SSF48179">
    <property type="entry name" value="6-phosphogluconate dehydrogenase C-terminal domain-like"/>
    <property type="match status" value="1"/>
</dbReference>
<keyword evidence="5" id="KW-0827">Tyrosine biosynthesis</keyword>
<protein>
    <recommendedName>
        <fullName evidence="4">Prephenate dehydrogenase</fullName>
        <ecNumber evidence="3">1.3.1.12</ecNumber>
    </recommendedName>
</protein>
<dbReference type="InterPro" id="IPR050812">
    <property type="entry name" value="Preph/Arog_dehydrog"/>
</dbReference>
<comment type="caution">
    <text evidence="12">The sequence shown here is derived from an EMBL/GenBank/DDBJ whole genome shotgun (WGS) entry which is preliminary data.</text>
</comment>
<evidence type="ECO:0000313" key="13">
    <source>
        <dbReference type="Proteomes" id="UP001596004"/>
    </source>
</evidence>
<dbReference type="SUPFAM" id="SSF51735">
    <property type="entry name" value="NAD(P)-binding Rossmann-fold domains"/>
    <property type="match status" value="1"/>
</dbReference>
<dbReference type="RefSeq" id="WP_380841866.1">
    <property type="nucleotide sequence ID" value="NZ_JBHSFP010000012.1"/>
</dbReference>
<dbReference type="Proteomes" id="UP001596004">
    <property type="component" value="Unassembled WGS sequence"/>
</dbReference>
<organism evidence="12 13">
    <name type="scientific">Sphaerisporangium dianthi</name>
    <dbReference type="NCBI Taxonomy" id="1436120"/>
    <lineage>
        <taxon>Bacteria</taxon>
        <taxon>Bacillati</taxon>
        <taxon>Actinomycetota</taxon>
        <taxon>Actinomycetes</taxon>
        <taxon>Streptosporangiales</taxon>
        <taxon>Streptosporangiaceae</taxon>
        <taxon>Sphaerisporangium</taxon>
    </lineage>
</organism>
<dbReference type="InterPro" id="IPR046826">
    <property type="entry name" value="PDH_N"/>
</dbReference>
<gene>
    <name evidence="12" type="ORF">ACFO60_19325</name>
</gene>
<comment type="pathway">
    <text evidence="1">Amino-acid biosynthesis; L-tyrosine biosynthesis; (4-hydroxyphenyl)pyruvate from prephenate (NAD(+) route): step 1/1.</text>
</comment>
<dbReference type="Gene3D" id="1.10.3660.10">
    <property type="entry name" value="6-phosphogluconate dehydrogenase C-terminal like domain"/>
    <property type="match status" value="1"/>
</dbReference>
<keyword evidence="6 12" id="KW-0560">Oxidoreductase</keyword>
<evidence type="ECO:0000256" key="7">
    <source>
        <dbReference type="ARBA" id="ARBA00023027"/>
    </source>
</evidence>
<keyword evidence="13" id="KW-1185">Reference proteome</keyword>
<dbReference type="Pfam" id="PF20463">
    <property type="entry name" value="PDH_C"/>
    <property type="match status" value="1"/>
</dbReference>
<dbReference type="GO" id="GO:0008977">
    <property type="term" value="F:prephenate dehydrogenase (NAD+) activity"/>
    <property type="evidence" value="ECO:0007669"/>
    <property type="project" value="UniProtKB-EC"/>
</dbReference>